<dbReference type="InterPro" id="IPR008207">
    <property type="entry name" value="Sig_transdc_His_kin_Hpt_dom"/>
</dbReference>
<dbReference type="SUPFAM" id="SSF47384">
    <property type="entry name" value="Homodimeric domain of signal transducing histidine kinase"/>
    <property type="match status" value="1"/>
</dbReference>
<dbReference type="Pfam" id="PF08447">
    <property type="entry name" value="PAS_3"/>
    <property type="match status" value="1"/>
</dbReference>
<evidence type="ECO:0000256" key="8">
    <source>
        <dbReference type="ARBA" id="ARBA00022729"/>
    </source>
</evidence>
<dbReference type="Pfam" id="PF00072">
    <property type="entry name" value="Response_reg"/>
    <property type="match status" value="1"/>
</dbReference>
<dbReference type="InterPro" id="IPR013655">
    <property type="entry name" value="PAS_fold_3"/>
</dbReference>
<dbReference type="SUPFAM" id="SSF55874">
    <property type="entry name" value="ATPase domain of HSP90 chaperone/DNA topoisomerase II/histidine kinase"/>
    <property type="match status" value="1"/>
</dbReference>
<evidence type="ECO:0000256" key="22">
    <source>
        <dbReference type="SAM" id="Phobius"/>
    </source>
</evidence>
<feature type="domain" description="Response regulatory" evidence="24">
    <location>
        <begin position="992"/>
        <end position="1109"/>
    </location>
</feature>
<feature type="transmembrane region" description="Helical" evidence="22">
    <location>
        <begin position="292"/>
        <end position="309"/>
    </location>
</feature>
<dbReference type="AlphaFoldDB" id="A0A2N7VCG2"/>
<sequence length="1245" mass="136016">MINVSSLLRSLARFPHTLRVNHATALGLILALWLALGAFSVWDVRTELTNERLQADALADALAAHTSRVIREANQAASVVAWLVRRDGVSLPLDEYVHSGLIDLDVFVQVAVIDKHGILRASTLPDFSPIDLSDREHFRVHLDDPSTRLFIGRPVIGRISGKTSIQLSERVNDSQGRFLGVIVVSMPPSYLTELYDTLRLGHDGLVSVVGTYDFDIRARRSGDRSNLDWLRLPENSPLRRALSASPRGHFNAVSPIDHVRRSVSYRTLPDYPLVVLVGFSNAEFLAAFRMRMLALVIAGVVLTVLILVAEAKQGRLFRRLQAASGREREALERTTVEAKRADALFKAIPDGALGLSADGHIDGYNPRLLELLGWSADEIAAATPAQIAQAFFRDDPSATQDGKTKRFEQMLDGTMLAHSANEVFHLDTPLPSVYEMRVERRGADSSGVVALIRDVSREHLNEQALMQSESRYRQLIELSPYAVFLIQDFKIAFANPKALEMLGAYSAAQIRGLSIVEFVHAEHREVIEERIGRLLRRYTAAPAREEKWLRLDGSAFIGEMTAVPYELDGVRGALVMLQDITGRKEAETQRDRLFDLSLDLTCLADPAGRFKRVNPAFTKVLGWSADELLSRPFIEFVHPEDRTRTMHEIESRRPGEPIDQFENRYMCKDGSSRWLSWKAIQLEGLIYATARDVTESRRATRQLEQARVDAESASRAKSAFLATMSHEIRTPMNGVIGMIEVLSQSPLSTDQGDMVTTIRESANALLTLIDDILDFSKIEAGRLHIERVPLSIAHLVDGLCQSLTPVAERAGVKLSKSISPALPKVVLSDDTRLRQVLYNLVGNAIKFSGGRPDKPGAVSVTVEAEPHPSDAGRVQIRFHIGDNGIGMSADTLPKLFKPFTQAEASTTRRFGGTGLGLAICRRLCELMGGEVSAVSEQGVGSTFTVSLPFDIGEAAPDVHRALSNTKTAERGGGLGANRPAPSIAQARELGQLILVAEDDAINQKVILRQLALLGHAAEIAGDGREALALWRANRYALLLTDLHMPEMDGYELVETIRREEGGATRLPIIALTANAVQGEAARAKAVGMDGYLTKPLQLARLQAVLDSHFPAQDGPSATQPPPVPEPAPALARAVDIDVLKGIVGDDPETVRELLSDYQQSVGRLAAELRAHCEAGRGREAGAIAHKLKSSSRSVGALALGDLCAELENAGKAGDLALLANWAKQFDAALAAVEQSLDQLLAVESR</sequence>
<dbReference type="Gene3D" id="1.10.287.130">
    <property type="match status" value="1"/>
</dbReference>
<dbReference type="InterPro" id="IPR035965">
    <property type="entry name" value="PAS-like_dom_sf"/>
</dbReference>
<organism evidence="27 28">
    <name type="scientific">Trinickia dabaoshanensis</name>
    <dbReference type="NCBI Taxonomy" id="564714"/>
    <lineage>
        <taxon>Bacteria</taxon>
        <taxon>Pseudomonadati</taxon>
        <taxon>Pseudomonadota</taxon>
        <taxon>Betaproteobacteria</taxon>
        <taxon>Burkholderiales</taxon>
        <taxon>Burkholderiaceae</taxon>
        <taxon>Trinickia</taxon>
    </lineage>
</organism>
<evidence type="ECO:0000256" key="11">
    <source>
        <dbReference type="ARBA" id="ARBA00022840"/>
    </source>
</evidence>
<dbReference type="Pfam" id="PF13426">
    <property type="entry name" value="PAS_9"/>
    <property type="match status" value="1"/>
</dbReference>
<dbReference type="Pfam" id="PF01627">
    <property type="entry name" value="Hpt"/>
    <property type="match status" value="1"/>
</dbReference>
<dbReference type="PROSITE" id="PS50894">
    <property type="entry name" value="HPT"/>
    <property type="match status" value="1"/>
</dbReference>
<dbReference type="SMART" id="SM00388">
    <property type="entry name" value="HisKA"/>
    <property type="match status" value="1"/>
</dbReference>
<dbReference type="CDD" id="cd12915">
    <property type="entry name" value="PDC2_DGC_like"/>
    <property type="match status" value="1"/>
</dbReference>
<feature type="domain" description="HPt" evidence="26">
    <location>
        <begin position="1146"/>
        <end position="1242"/>
    </location>
</feature>
<dbReference type="InterPro" id="IPR000014">
    <property type="entry name" value="PAS"/>
</dbReference>
<dbReference type="FunFam" id="3.30.565.10:FF:000010">
    <property type="entry name" value="Sensor histidine kinase RcsC"/>
    <property type="match status" value="1"/>
</dbReference>
<dbReference type="SMART" id="SM00387">
    <property type="entry name" value="HATPase_c"/>
    <property type="match status" value="1"/>
</dbReference>
<dbReference type="CDD" id="cd00082">
    <property type="entry name" value="HisKA"/>
    <property type="match status" value="1"/>
</dbReference>
<comment type="catalytic activity">
    <reaction evidence="1">
        <text>ATP + protein L-histidine = ADP + protein N-phospho-L-histidine.</text>
        <dbReference type="EC" id="2.7.13.3"/>
    </reaction>
</comment>
<dbReference type="InterPro" id="IPR036890">
    <property type="entry name" value="HATPase_C_sf"/>
</dbReference>
<feature type="domain" description="PAS" evidence="25">
    <location>
        <begin position="468"/>
        <end position="538"/>
    </location>
</feature>
<comment type="function">
    <text evidence="16">Member of the two-component regulatory system BvgS/BvgA. Phosphorylates BvgA via a four-step phosphorelay in response to environmental signals.</text>
</comment>
<dbReference type="GO" id="GO:0005886">
    <property type="term" value="C:plasma membrane"/>
    <property type="evidence" value="ECO:0007669"/>
    <property type="project" value="UniProtKB-SubCell"/>
</dbReference>
<dbReference type="PANTHER" id="PTHR45339:SF1">
    <property type="entry name" value="HYBRID SIGNAL TRANSDUCTION HISTIDINE KINASE J"/>
    <property type="match status" value="1"/>
</dbReference>
<evidence type="ECO:0000256" key="1">
    <source>
        <dbReference type="ARBA" id="ARBA00000085"/>
    </source>
</evidence>
<dbReference type="PRINTS" id="PR00344">
    <property type="entry name" value="BCTRLSENSOR"/>
</dbReference>
<feature type="domain" description="Histidine kinase" evidence="23">
    <location>
        <begin position="723"/>
        <end position="951"/>
    </location>
</feature>
<evidence type="ECO:0000256" key="5">
    <source>
        <dbReference type="ARBA" id="ARBA00022553"/>
    </source>
</evidence>
<dbReference type="GO" id="GO:0005524">
    <property type="term" value="F:ATP binding"/>
    <property type="evidence" value="ECO:0007669"/>
    <property type="project" value="UniProtKB-KW"/>
</dbReference>
<feature type="modified residue" description="Phosphohistidine" evidence="20">
    <location>
        <position position="1185"/>
    </location>
</feature>
<comment type="subcellular location">
    <subcellularLocation>
        <location evidence="2">Cell membrane</location>
        <topology evidence="2">Multi-pass membrane protein</topology>
    </subcellularLocation>
</comment>
<gene>
    <name evidence="27" type="ORF">C0Z18_29920</name>
</gene>
<evidence type="ECO:0000256" key="14">
    <source>
        <dbReference type="ARBA" id="ARBA00023026"/>
    </source>
</evidence>
<keyword evidence="12 22" id="KW-1133">Transmembrane helix</keyword>
<dbReference type="CDD" id="cd12914">
    <property type="entry name" value="PDC1_DGC_like"/>
    <property type="match status" value="1"/>
</dbReference>
<dbReference type="Gene3D" id="3.30.450.20">
    <property type="entry name" value="PAS domain"/>
    <property type="match status" value="5"/>
</dbReference>
<evidence type="ECO:0000256" key="6">
    <source>
        <dbReference type="ARBA" id="ARBA00022679"/>
    </source>
</evidence>
<evidence type="ECO:0000256" key="2">
    <source>
        <dbReference type="ARBA" id="ARBA00004651"/>
    </source>
</evidence>
<evidence type="ECO:0000256" key="16">
    <source>
        <dbReference type="ARBA" id="ARBA00058004"/>
    </source>
</evidence>
<feature type="transmembrane region" description="Helical" evidence="22">
    <location>
        <begin position="20"/>
        <end position="42"/>
    </location>
</feature>
<evidence type="ECO:0000256" key="12">
    <source>
        <dbReference type="ARBA" id="ARBA00022989"/>
    </source>
</evidence>
<evidence type="ECO:0000256" key="13">
    <source>
        <dbReference type="ARBA" id="ARBA00023012"/>
    </source>
</evidence>
<keyword evidence="10" id="KW-0418">Kinase</keyword>
<dbReference type="EC" id="2.7.13.3" evidence="3"/>
<dbReference type="Pfam" id="PF00512">
    <property type="entry name" value="HisKA"/>
    <property type="match status" value="1"/>
</dbReference>
<dbReference type="InterPro" id="IPR003661">
    <property type="entry name" value="HisK_dim/P_dom"/>
</dbReference>
<name>A0A2N7VCG2_9BURK</name>
<dbReference type="InterPro" id="IPR001789">
    <property type="entry name" value="Sig_transdc_resp-reg_receiver"/>
</dbReference>
<evidence type="ECO:0000256" key="7">
    <source>
        <dbReference type="ARBA" id="ARBA00022692"/>
    </source>
</evidence>
<evidence type="ECO:0000313" key="27">
    <source>
        <dbReference type="EMBL" id="PMS14842.1"/>
    </source>
</evidence>
<dbReference type="EMBL" id="PNYA01000039">
    <property type="protein sequence ID" value="PMS14842.1"/>
    <property type="molecule type" value="Genomic_DNA"/>
</dbReference>
<feature type="domain" description="PAS" evidence="25">
    <location>
        <begin position="586"/>
        <end position="656"/>
    </location>
</feature>
<dbReference type="InterPro" id="IPR004358">
    <property type="entry name" value="Sig_transdc_His_kin-like_C"/>
</dbReference>
<dbReference type="InterPro" id="IPR036641">
    <property type="entry name" value="HPT_dom_sf"/>
</dbReference>
<evidence type="ECO:0000256" key="21">
    <source>
        <dbReference type="PROSITE-ProRule" id="PRU00169"/>
    </source>
</evidence>
<keyword evidence="13" id="KW-0902">Two-component regulatory system</keyword>
<dbReference type="GO" id="GO:0000155">
    <property type="term" value="F:phosphorelay sensor kinase activity"/>
    <property type="evidence" value="ECO:0007669"/>
    <property type="project" value="InterPro"/>
</dbReference>
<proteinExistence type="predicted"/>
<dbReference type="NCBIfam" id="TIGR00229">
    <property type="entry name" value="sensory_box"/>
    <property type="match status" value="2"/>
</dbReference>
<evidence type="ECO:0000259" key="24">
    <source>
        <dbReference type="PROSITE" id="PS50110"/>
    </source>
</evidence>
<evidence type="ECO:0000256" key="4">
    <source>
        <dbReference type="ARBA" id="ARBA00022475"/>
    </source>
</evidence>
<dbReference type="InterPro" id="IPR054327">
    <property type="entry name" value="His-kinase-like_sensor"/>
</dbReference>
<dbReference type="Proteomes" id="UP000235616">
    <property type="component" value="Unassembled WGS sequence"/>
</dbReference>
<keyword evidence="8" id="KW-0732">Signal</keyword>
<evidence type="ECO:0000259" key="25">
    <source>
        <dbReference type="PROSITE" id="PS50112"/>
    </source>
</evidence>
<dbReference type="CDD" id="cd17546">
    <property type="entry name" value="REC_hyHK_CKI1_RcsC-like"/>
    <property type="match status" value="1"/>
</dbReference>
<dbReference type="PROSITE" id="PS50112">
    <property type="entry name" value="PAS"/>
    <property type="match status" value="3"/>
</dbReference>
<keyword evidence="15 22" id="KW-0472">Membrane</keyword>
<reference evidence="27 28" key="1">
    <citation type="submission" date="2018-01" db="EMBL/GenBank/DDBJ databases">
        <title>Whole genome analyses suggest that Burkholderia sensu lato contains two further novel genera in the rhizoxinica-symbiotica group Mycetohabitans gen. nov., and Trinickia gen. nov.: implications for the evolution of diazotrophy and nodulation in the Burkholderiaceae.</title>
        <authorList>
            <person name="Estrada-de los Santos P."/>
            <person name="Palmer M."/>
            <person name="Chavez-Ramirez B."/>
            <person name="Beukes C."/>
            <person name="Steenkamp E.T."/>
            <person name="Hirsch A.M."/>
            <person name="Manyaka P."/>
            <person name="Maluk M."/>
            <person name="Lafos M."/>
            <person name="Crook M."/>
            <person name="Gross E."/>
            <person name="Simon M.F."/>
            <person name="Bueno dos Reis Junior F."/>
            <person name="Poole P.S."/>
            <person name="Venter S.N."/>
            <person name="James E.K."/>
        </authorList>
    </citation>
    <scope>NUCLEOTIDE SEQUENCE [LARGE SCALE GENOMIC DNA]</scope>
    <source>
        <strain evidence="27 28">GIMN1.004</strain>
    </source>
</reference>
<accession>A0A2N7VCG2</accession>
<keyword evidence="5 21" id="KW-0597">Phosphoprotein</keyword>
<dbReference type="CDD" id="cd00088">
    <property type="entry name" value="HPT"/>
    <property type="match status" value="1"/>
</dbReference>
<keyword evidence="9" id="KW-0547">Nucleotide-binding</keyword>
<dbReference type="SUPFAM" id="SSF47226">
    <property type="entry name" value="Histidine-containing phosphotransfer domain, HPT domain"/>
    <property type="match status" value="1"/>
</dbReference>
<dbReference type="InterPro" id="IPR036097">
    <property type="entry name" value="HisK_dim/P_sf"/>
</dbReference>
<dbReference type="SUPFAM" id="SSF55785">
    <property type="entry name" value="PYP-like sensor domain (PAS domain)"/>
    <property type="match status" value="3"/>
</dbReference>
<dbReference type="SMART" id="SM00091">
    <property type="entry name" value="PAS"/>
    <property type="match status" value="3"/>
</dbReference>
<keyword evidence="14" id="KW-0843">Virulence</keyword>
<keyword evidence="7 22" id="KW-0812">Transmembrane</keyword>
<evidence type="ECO:0000256" key="3">
    <source>
        <dbReference type="ARBA" id="ARBA00012438"/>
    </source>
</evidence>
<evidence type="ECO:0000259" key="23">
    <source>
        <dbReference type="PROSITE" id="PS50109"/>
    </source>
</evidence>
<dbReference type="Gene3D" id="1.20.120.160">
    <property type="entry name" value="HPT domain"/>
    <property type="match status" value="1"/>
</dbReference>
<evidence type="ECO:0000256" key="19">
    <source>
        <dbReference type="ARBA" id="ARBA00070152"/>
    </source>
</evidence>
<dbReference type="CDD" id="cd16922">
    <property type="entry name" value="HATPase_EvgS-ArcB-TorS-like"/>
    <property type="match status" value="1"/>
</dbReference>
<comment type="caution">
    <text evidence="27">The sequence shown here is derived from an EMBL/GenBank/DDBJ whole genome shotgun (WGS) entry which is preliminary data.</text>
</comment>
<protein>
    <recommendedName>
        <fullName evidence="18">Sensory/regulatory protein RpfC</fullName>
        <ecNumber evidence="3">2.7.13.3</ecNumber>
    </recommendedName>
    <alternativeName>
        <fullName evidence="19">Virulence sensor protein BvgS</fullName>
    </alternativeName>
</protein>
<keyword evidence="11" id="KW-0067">ATP-binding</keyword>
<dbReference type="SUPFAM" id="SSF52172">
    <property type="entry name" value="CheY-like"/>
    <property type="match status" value="1"/>
</dbReference>
<dbReference type="Pfam" id="PF22588">
    <property type="entry name" value="dCache_1_like"/>
    <property type="match status" value="1"/>
</dbReference>
<keyword evidence="6" id="KW-0808">Transferase</keyword>
<dbReference type="PROSITE" id="PS50109">
    <property type="entry name" value="HIS_KIN"/>
    <property type="match status" value="1"/>
</dbReference>
<evidence type="ECO:0000313" key="28">
    <source>
        <dbReference type="Proteomes" id="UP000235616"/>
    </source>
</evidence>
<keyword evidence="4" id="KW-1003">Cell membrane</keyword>
<keyword evidence="28" id="KW-1185">Reference proteome</keyword>
<evidence type="ECO:0000256" key="17">
    <source>
        <dbReference type="ARBA" id="ARBA00064003"/>
    </source>
</evidence>
<dbReference type="InterPro" id="IPR011006">
    <property type="entry name" value="CheY-like_superfamily"/>
</dbReference>
<dbReference type="SMART" id="SM00448">
    <property type="entry name" value="REC"/>
    <property type="match status" value="1"/>
</dbReference>
<dbReference type="PANTHER" id="PTHR45339">
    <property type="entry name" value="HYBRID SIGNAL TRANSDUCTION HISTIDINE KINASE J"/>
    <property type="match status" value="1"/>
</dbReference>
<evidence type="ECO:0000259" key="26">
    <source>
        <dbReference type="PROSITE" id="PS50894"/>
    </source>
</evidence>
<dbReference type="Gene3D" id="3.30.565.10">
    <property type="entry name" value="Histidine kinase-like ATPase, C-terminal domain"/>
    <property type="match status" value="1"/>
</dbReference>
<dbReference type="InterPro" id="IPR005467">
    <property type="entry name" value="His_kinase_dom"/>
</dbReference>
<dbReference type="PROSITE" id="PS50110">
    <property type="entry name" value="RESPONSE_REGULATORY"/>
    <property type="match status" value="1"/>
</dbReference>
<evidence type="ECO:0000256" key="15">
    <source>
        <dbReference type="ARBA" id="ARBA00023136"/>
    </source>
</evidence>
<feature type="modified residue" description="4-aspartylphosphate" evidence="21">
    <location>
        <position position="1041"/>
    </location>
</feature>
<feature type="domain" description="PAS" evidence="25">
    <location>
        <begin position="337"/>
        <end position="414"/>
    </location>
</feature>
<dbReference type="Gene3D" id="3.40.50.2300">
    <property type="match status" value="1"/>
</dbReference>
<dbReference type="Pfam" id="PF02518">
    <property type="entry name" value="HATPase_c"/>
    <property type="match status" value="1"/>
</dbReference>
<evidence type="ECO:0000256" key="10">
    <source>
        <dbReference type="ARBA" id="ARBA00022777"/>
    </source>
</evidence>
<evidence type="ECO:0000256" key="20">
    <source>
        <dbReference type="PROSITE-ProRule" id="PRU00110"/>
    </source>
</evidence>
<comment type="subunit">
    <text evidence="17">At low DSF concentrations, interacts with RpfF.</text>
</comment>
<evidence type="ECO:0000256" key="9">
    <source>
        <dbReference type="ARBA" id="ARBA00022741"/>
    </source>
</evidence>
<dbReference type="InterPro" id="IPR003594">
    <property type="entry name" value="HATPase_dom"/>
</dbReference>
<dbReference type="FunFam" id="1.10.287.130:FF:000002">
    <property type="entry name" value="Two-component osmosensing histidine kinase"/>
    <property type="match status" value="1"/>
</dbReference>
<dbReference type="CDD" id="cd00130">
    <property type="entry name" value="PAS"/>
    <property type="match status" value="2"/>
</dbReference>
<evidence type="ECO:0000256" key="18">
    <source>
        <dbReference type="ARBA" id="ARBA00068150"/>
    </source>
</evidence>